<evidence type="ECO:0000313" key="3">
    <source>
        <dbReference type="Proteomes" id="UP000282170"/>
    </source>
</evidence>
<sequence length="343" mass="37162">MIDIVGMVADPSTPAQDRQGVIESAENLSTALAAISDPHTPPELREDLTEIVKQATSALEVVGDPRVPPEERSTLVLVIKRTTSTLELICDPKTPEDLRDQMIATVKDLTYVAERREGVAQSSPAGESASSPGGEGGSREPPNTLTASSSEEIVQDRRTPPKEREQLAKITSQVSALLRKISDPKTSQAERSDARRELEDKTSHMKDQQEESASAQERPEESLSKAAAVCTSAIFDSTPESALMRGLKELGPSQWQDEGVKDFWKAEEKSDDTLDVLAQLRNDERAHGPFEVAPLITGLAELVPHDKLFGTLGGSALSCEQTAKYLDEEYGVTAGTWLTRSGT</sequence>
<dbReference type="KEGG" id="sfug:CNQ36_33335"/>
<geneLocation type="plasmid" evidence="2 3">
    <name>p1</name>
</geneLocation>
<keyword evidence="2" id="KW-0614">Plasmid</keyword>
<feature type="compositionally biased region" description="Polar residues" evidence="1">
    <location>
        <begin position="141"/>
        <end position="152"/>
    </location>
</feature>
<keyword evidence="3" id="KW-1185">Reference proteome</keyword>
<evidence type="ECO:0000313" key="2">
    <source>
        <dbReference type="EMBL" id="AYL40308.1"/>
    </source>
</evidence>
<dbReference type="Proteomes" id="UP000282170">
    <property type="component" value="Plasmid p1"/>
</dbReference>
<feature type="compositionally biased region" description="Basic and acidic residues" evidence="1">
    <location>
        <begin position="180"/>
        <end position="209"/>
    </location>
</feature>
<gene>
    <name evidence="2" type="ORF">CNQ36_33335</name>
</gene>
<dbReference type="EMBL" id="CP023408">
    <property type="protein sequence ID" value="AYL40308.1"/>
    <property type="molecule type" value="Genomic_DNA"/>
</dbReference>
<protein>
    <submittedName>
        <fullName evidence="2">Uncharacterized protein</fullName>
    </submittedName>
</protein>
<organism evidence="2 3">
    <name type="scientific">Streptomyces fungicidicus</name>
    <dbReference type="NCBI Taxonomy" id="68203"/>
    <lineage>
        <taxon>Bacteria</taxon>
        <taxon>Bacillati</taxon>
        <taxon>Actinomycetota</taxon>
        <taxon>Actinomycetes</taxon>
        <taxon>Kitasatosporales</taxon>
        <taxon>Streptomycetaceae</taxon>
        <taxon>Streptomyces</taxon>
    </lineage>
</organism>
<feature type="region of interest" description="Disordered" evidence="1">
    <location>
        <begin position="116"/>
        <end position="225"/>
    </location>
</feature>
<name>A0A494VAH9_9ACTN</name>
<dbReference type="AlphaFoldDB" id="A0A494VAH9"/>
<evidence type="ECO:0000256" key="1">
    <source>
        <dbReference type="SAM" id="MobiDB-lite"/>
    </source>
</evidence>
<feature type="compositionally biased region" description="Low complexity" evidence="1">
    <location>
        <begin position="122"/>
        <end position="132"/>
    </location>
</feature>
<accession>A0A494VAH9</accession>
<proteinExistence type="predicted"/>
<feature type="compositionally biased region" description="Basic and acidic residues" evidence="1">
    <location>
        <begin position="154"/>
        <end position="167"/>
    </location>
</feature>
<reference evidence="2 3" key="1">
    <citation type="submission" date="2017-09" db="EMBL/GenBank/DDBJ databases">
        <authorList>
            <person name="Zhang H."/>
            <person name="Hu S."/>
            <person name="Xu J."/>
            <person name="He Z."/>
        </authorList>
    </citation>
    <scope>NUCLEOTIDE SEQUENCE [LARGE SCALE GENOMIC DNA]</scope>
    <source>
        <strain evidence="2 3">TXX3120</strain>
        <plasmid evidence="2 3">p1</plasmid>
    </source>
</reference>